<evidence type="ECO:0000256" key="3">
    <source>
        <dbReference type="ARBA" id="ARBA00022676"/>
    </source>
</evidence>
<comment type="similarity">
    <text evidence="2 12">Belongs to the glycosyltransferase 31 family.</text>
</comment>
<evidence type="ECO:0000256" key="9">
    <source>
        <dbReference type="ARBA" id="ARBA00023136"/>
    </source>
</evidence>
<keyword evidence="8 12" id="KW-0333">Golgi apparatus</keyword>
<name>A0AAD8G017_ACIOX</name>
<dbReference type="AlphaFoldDB" id="A0AAD8G017"/>
<dbReference type="GO" id="GO:0030311">
    <property type="term" value="P:poly-N-acetyllactosamine biosynthetic process"/>
    <property type="evidence" value="ECO:0007669"/>
    <property type="project" value="TreeGrafter"/>
</dbReference>
<comment type="caution">
    <text evidence="13">The sequence shown here is derived from an EMBL/GenBank/DDBJ whole genome shotgun (WGS) entry which is preliminary data.</text>
</comment>
<evidence type="ECO:0000256" key="2">
    <source>
        <dbReference type="ARBA" id="ARBA00008661"/>
    </source>
</evidence>
<sequence>MTFFRSKWFIVGARYIILCALLFVAIVFVRIDSKPSTASSKSASVIAKPTFWKYRSNKIQTETVKPPKPTFKCISNVSDAEIPKNYPELHRLFLKYKGCRTFPTLLEPKRCDGDLHLLLAVKSTAINVDRRAAIRSTWGKEGLIKGKKTKLVFLLGQSEDRVKSQPLQQLLAYENREFGDILQWGFVDNFFNLTLKEVHFLSWFTRKCSSAEFVFKGDDDVFVNTGNIVEYLSDLSPKENLFVGDVLLNARPIRDTKVKYFIPQAMYSQKLYPPYAGGGGYVMSRETVIGLEDTAQEIDLFPIDDVYVGMCLKKMNVTLSVHPGFKTFGIPHPINPFDPCIYKELMIVHKLNPTEMWIMWTLVNDHSMKCSRFPNGIGAL</sequence>
<evidence type="ECO:0000256" key="11">
    <source>
        <dbReference type="ARBA" id="ARBA00043952"/>
    </source>
</evidence>
<evidence type="ECO:0000313" key="13">
    <source>
        <dbReference type="EMBL" id="KAK1160156.1"/>
    </source>
</evidence>
<dbReference type="GO" id="GO:0016266">
    <property type="term" value="P:protein O-linked glycosylation via N-acetyl-galactosamine"/>
    <property type="evidence" value="ECO:0007669"/>
    <property type="project" value="UniProtKB-ARBA"/>
</dbReference>
<evidence type="ECO:0000256" key="6">
    <source>
        <dbReference type="ARBA" id="ARBA00022968"/>
    </source>
</evidence>
<keyword evidence="10" id="KW-0325">Glycoprotein</keyword>
<comment type="pathway">
    <text evidence="11">Protein modification.</text>
</comment>
<keyword evidence="6 12" id="KW-0735">Signal-anchor</keyword>
<dbReference type="FunFam" id="3.90.550.50:FF:000009">
    <property type="entry name" value="Hexosyltransferase"/>
    <property type="match status" value="1"/>
</dbReference>
<dbReference type="EC" id="2.4.1.-" evidence="12"/>
<keyword evidence="4" id="KW-0808">Transferase</keyword>
<proteinExistence type="inferred from homology"/>
<evidence type="ECO:0000256" key="5">
    <source>
        <dbReference type="ARBA" id="ARBA00022692"/>
    </source>
</evidence>
<dbReference type="GO" id="GO:0008532">
    <property type="term" value="F:N-acetyllactosaminide beta-1,3-N-acetylglucosaminyltransferase activity"/>
    <property type="evidence" value="ECO:0007669"/>
    <property type="project" value="TreeGrafter"/>
</dbReference>
<dbReference type="GO" id="GO:0000139">
    <property type="term" value="C:Golgi membrane"/>
    <property type="evidence" value="ECO:0007669"/>
    <property type="project" value="UniProtKB-SubCell"/>
</dbReference>
<keyword evidence="3 12" id="KW-0328">Glycosyltransferase</keyword>
<dbReference type="Pfam" id="PF01762">
    <property type="entry name" value="Galactosyl_T"/>
    <property type="match status" value="1"/>
</dbReference>
<dbReference type="EMBL" id="JAGXEW010000021">
    <property type="protein sequence ID" value="KAK1160156.1"/>
    <property type="molecule type" value="Genomic_DNA"/>
</dbReference>
<evidence type="ECO:0000256" key="8">
    <source>
        <dbReference type="ARBA" id="ARBA00023034"/>
    </source>
</evidence>
<keyword evidence="5 12" id="KW-0812">Transmembrane</keyword>
<dbReference type="PANTHER" id="PTHR11214:SF368">
    <property type="entry name" value="N-ACETYLLACTOSAMINIDE BETA-1,3-N-ACETYLGLUCOSAMINYLTRANSFERASE 4"/>
    <property type="match status" value="1"/>
</dbReference>
<dbReference type="Proteomes" id="UP001230051">
    <property type="component" value="Unassembled WGS sequence"/>
</dbReference>
<evidence type="ECO:0000256" key="4">
    <source>
        <dbReference type="ARBA" id="ARBA00022679"/>
    </source>
</evidence>
<dbReference type="Gene3D" id="3.90.550.50">
    <property type="match status" value="1"/>
</dbReference>
<evidence type="ECO:0000256" key="10">
    <source>
        <dbReference type="ARBA" id="ARBA00023180"/>
    </source>
</evidence>
<protein>
    <recommendedName>
        <fullName evidence="12">Hexosyltransferase</fullName>
        <ecNumber evidence="12">2.4.1.-</ecNumber>
    </recommendedName>
</protein>
<keyword evidence="7 12" id="KW-1133">Transmembrane helix</keyword>
<comment type="subcellular location">
    <subcellularLocation>
        <location evidence="1 12">Golgi apparatus membrane</location>
        <topology evidence="1 12">Single-pass type II membrane protein</topology>
    </subcellularLocation>
</comment>
<dbReference type="GO" id="GO:0008499">
    <property type="term" value="F:N-acetyl-beta-D-glucosaminide beta-(1,3)-galactosyltransferase activity"/>
    <property type="evidence" value="ECO:0007669"/>
    <property type="project" value="UniProtKB-ARBA"/>
</dbReference>
<dbReference type="PANTHER" id="PTHR11214">
    <property type="entry name" value="BETA-1,3-N-ACETYLGLUCOSAMINYLTRANSFERASE"/>
    <property type="match status" value="1"/>
</dbReference>
<evidence type="ECO:0000313" key="14">
    <source>
        <dbReference type="Proteomes" id="UP001230051"/>
    </source>
</evidence>
<gene>
    <name evidence="13" type="primary">B3GNT4</name>
    <name evidence="13" type="ORF">AOXY_G21665</name>
</gene>
<reference evidence="13" key="1">
    <citation type="submission" date="2022-02" db="EMBL/GenBank/DDBJ databases">
        <title>Atlantic sturgeon de novo genome assembly.</title>
        <authorList>
            <person name="Stock M."/>
            <person name="Klopp C."/>
            <person name="Guiguen Y."/>
            <person name="Cabau C."/>
            <person name="Parinello H."/>
            <person name="Santidrian Yebra-Pimentel E."/>
            <person name="Kuhl H."/>
            <person name="Dirks R.P."/>
            <person name="Guessner J."/>
            <person name="Wuertz S."/>
            <person name="Du K."/>
            <person name="Schartl M."/>
        </authorList>
    </citation>
    <scope>NUCLEOTIDE SEQUENCE</scope>
    <source>
        <strain evidence="13">STURGEONOMICS-FGT-2020</strain>
        <tissue evidence="13">Whole blood</tissue>
    </source>
</reference>
<accession>A0AAD8G017</accession>
<feature type="transmembrane region" description="Helical" evidence="12">
    <location>
        <begin position="12"/>
        <end position="31"/>
    </location>
</feature>
<evidence type="ECO:0000256" key="12">
    <source>
        <dbReference type="RuleBase" id="RU363063"/>
    </source>
</evidence>
<evidence type="ECO:0000256" key="7">
    <source>
        <dbReference type="ARBA" id="ARBA00022989"/>
    </source>
</evidence>
<organism evidence="13 14">
    <name type="scientific">Acipenser oxyrinchus oxyrinchus</name>
    <dbReference type="NCBI Taxonomy" id="40147"/>
    <lineage>
        <taxon>Eukaryota</taxon>
        <taxon>Metazoa</taxon>
        <taxon>Chordata</taxon>
        <taxon>Craniata</taxon>
        <taxon>Vertebrata</taxon>
        <taxon>Euteleostomi</taxon>
        <taxon>Actinopterygii</taxon>
        <taxon>Chondrostei</taxon>
        <taxon>Acipenseriformes</taxon>
        <taxon>Acipenseridae</taxon>
        <taxon>Acipenser</taxon>
    </lineage>
</organism>
<evidence type="ECO:0000256" key="1">
    <source>
        <dbReference type="ARBA" id="ARBA00004323"/>
    </source>
</evidence>
<keyword evidence="14" id="KW-1185">Reference proteome</keyword>
<dbReference type="InterPro" id="IPR002659">
    <property type="entry name" value="Glyco_trans_31"/>
</dbReference>
<keyword evidence="9 12" id="KW-0472">Membrane</keyword>